<proteinExistence type="predicted"/>
<reference evidence="1" key="1">
    <citation type="submission" date="2021-02" db="EMBL/GenBank/DDBJ databases">
        <authorList>
            <person name="Palmer J.M."/>
        </authorList>
    </citation>
    <scope>NUCLEOTIDE SEQUENCE</scope>
    <source>
        <strain evidence="1">SCRP734</strain>
    </source>
</reference>
<comment type="caution">
    <text evidence="1">The sequence shown here is derived from an EMBL/GenBank/DDBJ whole genome shotgun (WGS) entry which is preliminary data.</text>
</comment>
<evidence type="ECO:0000313" key="2">
    <source>
        <dbReference type="Proteomes" id="UP000694044"/>
    </source>
</evidence>
<dbReference type="OrthoDB" id="94039at2759"/>
<organism evidence="1 2">
    <name type="scientific">Phytophthora pseudosyringae</name>
    <dbReference type="NCBI Taxonomy" id="221518"/>
    <lineage>
        <taxon>Eukaryota</taxon>
        <taxon>Sar</taxon>
        <taxon>Stramenopiles</taxon>
        <taxon>Oomycota</taxon>
        <taxon>Peronosporomycetes</taxon>
        <taxon>Peronosporales</taxon>
        <taxon>Peronosporaceae</taxon>
        <taxon>Phytophthora</taxon>
    </lineage>
</organism>
<gene>
    <name evidence="1" type="ORF">PHYPSEUDO_014732</name>
</gene>
<protein>
    <submittedName>
        <fullName evidence="1">Uncharacterized protein</fullName>
    </submittedName>
</protein>
<name>A0A8T1W3C6_9STRA</name>
<dbReference type="EMBL" id="JAGDFM010000086">
    <property type="protein sequence ID" value="KAG7387078.1"/>
    <property type="molecule type" value="Genomic_DNA"/>
</dbReference>
<evidence type="ECO:0000313" key="1">
    <source>
        <dbReference type="EMBL" id="KAG7387078.1"/>
    </source>
</evidence>
<dbReference type="Proteomes" id="UP000694044">
    <property type="component" value="Unassembled WGS sequence"/>
</dbReference>
<sequence>MGAGALWNAEVQDPGTFDALILFEPLHGEEDPAMTDKVTSFLVTATLQRKASWSSRQEAAQYFGNLKSFSTWDREALAAYVEGALVEDGPTRKTVLACTPHIEASLYCYELLRFTDDELKRPKCSIRFHGGECSNMFFTSHFEHAVDVCPDVYSLDEPMNKCTHLLVLEDPETAANRIMSDLAKTKLFLKDPLSRV</sequence>
<dbReference type="AlphaFoldDB" id="A0A8T1W3C6"/>
<keyword evidence="2" id="KW-1185">Reference proteome</keyword>
<accession>A0A8T1W3C6</accession>